<reference evidence="15 16" key="1">
    <citation type="submission" date="2021-02" db="EMBL/GenBank/DDBJ databases">
        <title>Variation within the Batrachochytrium salamandrivorans European outbreak.</title>
        <authorList>
            <person name="Kelly M."/>
            <person name="Pasmans F."/>
            <person name="Shea T.P."/>
            <person name="Munoz J.F."/>
            <person name="Carranza S."/>
            <person name="Cuomo C.A."/>
            <person name="Martel A."/>
        </authorList>
    </citation>
    <scope>NUCLEOTIDE SEQUENCE [LARGE SCALE GENOMIC DNA]</scope>
    <source>
        <strain evidence="15 16">AMFP18/2</strain>
    </source>
</reference>
<feature type="transmembrane region" description="Helical" evidence="14">
    <location>
        <begin position="84"/>
        <end position="106"/>
    </location>
</feature>
<comment type="catalytic activity">
    <reaction evidence="13 14">
        <text>a very-long-chain (3R)-3-hydroxyacyl-CoA = a very-long-chain (2E)-enoyl-CoA + H2O</text>
        <dbReference type="Rhea" id="RHEA:45812"/>
        <dbReference type="ChEBI" id="CHEBI:15377"/>
        <dbReference type="ChEBI" id="CHEBI:83728"/>
        <dbReference type="ChEBI" id="CHEBI:85440"/>
        <dbReference type="EC" id="4.2.1.134"/>
    </reaction>
</comment>
<keyword evidence="12 14" id="KW-0456">Lyase</keyword>
<proteinExistence type="inferred from homology"/>
<comment type="caution">
    <text evidence="15">The sequence shown here is derived from an EMBL/GenBank/DDBJ whole genome shotgun (WGS) entry which is preliminary data.</text>
</comment>
<feature type="transmembrane region" description="Helical" evidence="14">
    <location>
        <begin position="209"/>
        <end position="229"/>
    </location>
</feature>
<keyword evidence="10 14" id="KW-0472">Membrane</keyword>
<evidence type="ECO:0000256" key="7">
    <source>
        <dbReference type="ARBA" id="ARBA00022832"/>
    </source>
</evidence>
<accession>A0ABQ8FNN0</accession>
<gene>
    <name evidence="15" type="ORF">BASA50_001612</name>
</gene>
<dbReference type="EC" id="4.2.1.134" evidence="4 14"/>
<keyword evidence="14" id="KW-0256">Endoplasmic reticulum</keyword>
<comment type="pathway">
    <text evidence="2 14">Lipid metabolism; fatty acid biosynthesis.</text>
</comment>
<evidence type="ECO:0000256" key="8">
    <source>
        <dbReference type="ARBA" id="ARBA00022989"/>
    </source>
</evidence>
<dbReference type="InterPro" id="IPR007482">
    <property type="entry name" value="Tyr_Pase-like_PTPLA"/>
</dbReference>
<dbReference type="PANTHER" id="PTHR11035:SF3">
    <property type="entry name" value="VERY-LONG-CHAIN (3R)-3-HYDROXYACYL-COA DEHYDRATASE"/>
    <property type="match status" value="1"/>
</dbReference>
<evidence type="ECO:0000256" key="9">
    <source>
        <dbReference type="ARBA" id="ARBA00023098"/>
    </source>
</evidence>
<sequence>MADLIFGFLTNKFQPFQPNLIQRLEATQLQTMARPSATSTHSLITAWLIAYNVASFAGWAYVLYQISISMVYSGGNYEASYASVGHLLSIVQLCALLEVVHAFVGAVKSPVGTTAMQVASRLFLIALCYLLPNTGIREHVAFTTMVLAWSITEVVRYSYYAASLMNVHVPLLTWARYTFFYLLYPLGAGSELWLVVVSITSAYQESLWAYYFLVFATVVLYMSGLYIMYTYMIRQRSKYLNGDVAGSSSKKAIRRKKDM</sequence>
<evidence type="ECO:0000256" key="13">
    <source>
        <dbReference type="ARBA" id="ARBA00036671"/>
    </source>
</evidence>
<name>A0ABQ8FNN0_9FUNG</name>
<evidence type="ECO:0000256" key="5">
    <source>
        <dbReference type="ARBA" id="ARBA00022516"/>
    </source>
</evidence>
<keyword evidence="9 14" id="KW-0443">Lipid metabolism</keyword>
<keyword evidence="6 14" id="KW-0812">Transmembrane</keyword>
<evidence type="ECO:0000256" key="14">
    <source>
        <dbReference type="RuleBase" id="RU363109"/>
    </source>
</evidence>
<evidence type="ECO:0000256" key="4">
    <source>
        <dbReference type="ARBA" id="ARBA00013122"/>
    </source>
</evidence>
<protein>
    <recommendedName>
        <fullName evidence="4 14">Very-long-chain (3R)-3-hydroxyacyl-CoA dehydratase</fullName>
        <ecNumber evidence="4 14">4.2.1.134</ecNumber>
    </recommendedName>
</protein>
<keyword evidence="11 14" id="KW-0275">Fatty acid biosynthesis</keyword>
<evidence type="ECO:0000256" key="10">
    <source>
        <dbReference type="ARBA" id="ARBA00023136"/>
    </source>
</evidence>
<dbReference type="EMBL" id="JAFCIX010000006">
    <property type="protein sequence ID" value="KAH6601422.1"/>
    <property type="molecule type" value="Genomic_DNA"/>
</dbReference>
<dbReference type="PANTHER" id="PTHR11035">
    <property type="entry name" value="VERY-LONG-CHAIN (3R)-3-HYDROXYACYL-COA DEHYDRATASE"/>
    <property type="match status" value="1"/>
</dbReference>
<evidence type="ECO:0000256" key="6">
    <source>
        <dbReference type="ARBA" id="ARBA00022692"/>
    </source>
</evidence>
<comment type="function">
    <text evidence="14">Catalyzes the third of the four reactions of the long-chain fatty acids elongation cycle. This endoplasmic reticulum-bound enzymatic process, allows the addition of two carbons to the chain of long- and very long-chain fatty acids/VLCFAs per cycle. This enzyme catalyzes the dehydration of the 3-hydroxyacyl-CoA intermediate into trans-2,3-enoyl-CoA, within each cycle of fatty acid elongation. Thereby, it participates to the production of VLCFAs of different chain lengths that are involved in multiple biological processes as precursors of membrane lipids and lipid mediators.</text>
</comment>
<evidence type="ECO:0000256" key="11">
    <source>
        <dbReference type="ARBA" id="ARBA00023160"/>
    </source>
</evidence>
<keyword evidence="8 14" id="KW-1133">Transmembrane helix</keyword>
<evidence type="ECO:0000313" key="16">
    <source>
        <dbReference type="Proteomes" id="UP001648503"/>
    </source>
</evidence>
<feature type="transmembrane region" description="Helical" evidence="14">
    <location>
        <begin position="182"/>
        <end position="203"/>
    </location>
</feature>
<organism evidence="15 16">
    <name type="scientific">Batrachochytrium salamandrivorans</name>
    <dbReference type="NCBI Taxonomy" id="1357716"/>
    <lineage>
        <taxon>Eukaryota</taxon>
        <taxon>Fungi</taxon>
        <taxon>Fungi incertae sedis</taxon>
        <taxon>Chytridiomycota</taxon>
        <taxon>Chytridiomycota incertae sedis</taxon>
        <taxon>Chytridiomycetes</taxon>
        <taxon>Rhizophydiales</taxon>
        <taxon>Rhizophydiales incertae sedis</taxon>
        <taxon>Batrachochytrium</taxon>
    </lineage>
</organism>
<dbReference type="Proteomes" id="UP001648503">
    <property type="component" value="Unassembled WGS sequence"/>
</dbReference>
<evidence type="ECO:0000256" key="1">
    <source>
        <dbReference type="ARBA" id="ARBA00004141"/>
    </source>
</evidence>
<comment type="subcellular location">
    <subcellularLocation>
        <location evidence="14">Endoplasmic reticulum membrane</location>
        <topology evidence="14">Multi-pass membrane protein</topology>
    </subcellularLocation>
    <subcellularLocation>
        <location evidence="1">Membrane</location>
        <topology evidence="1">Multi-pass membrane protein</topology>
    </subcellularLocation>
</comment>
<evidence type="ECO:0000256" key="3">
    <source>
        <dbReference type="ARBA" id="ARBA00007811"/>
    </source>
</evidence>
<feature type="transmembrane region" description="Helical" evidence="14">
    <location>
        <begin position="42"/>
        <end position="64"/>
    </location>
</feature>
<evidence type="ECO:0000313" key="15">
    <source>
        <dbReference type="EMBL" id="KAH6601422.1"/>
    </source>
</evidence>
<keyword evidence="7 14" id="KW-0276">Fatty acid metabolism</keyword>
<evidence type="ECO:0000256" key="12">
    <source>
        <dbReference type="ARBA" id="ARBA00023239"/>
    </source>
</evidence>
<keyword evidence="16" id="KW-1185">Reference proteome</keyword>
<dbReference type="Pfam" id="PF04387">
    <property type="entry name" value="PTPLA"/>
    <property type="match status" value="1"/>
</dbReference>
<feature type="transmembrane region" description="Helical" evidence="14">
    <location>
        <begin position="118"/>
        <end position="137"/>
    </location>
</feature>
<evidence type="ECO:0000256" key="2">
    <source>
        <dbReference type="ARBA" id="ARBA00005194"/>
    </source>
</evidence>
<comment type="similarity">
    <text evidence="3 14">Belongs to the very long-chain fatty acids dehydratase HACD family.</text>
</comment>
<keyword evidence="5 14" id="KW-0444">Lipid biosynthesis</keyword>